<keyword evidence="4 6" id="KW-1133">Transmembrane helix</keyword>
<evidence type="ECO:0000256" key="4">
    <source>
        <dbReference type="ARBA" id="ARBA00022989"/>
    </source>
</evidence>
<feature type="transmembrane region" description="Helical" evidence="6">
    <location>
        <begin position="104"/>
        <end position="121"/>
    </location>
</feature>
<accession>A0A1G9A5R9</accession>
<name>A0A1G9A5R9_9PROT</name>
<dbReference type="OrthoDB" id="597333at2"/>
<keyword evidence="2" id="KW-1003">Cell membrane</keyword>
<dbReference type="PANTHER" id="PTHR35007:SF1">
    <property type="entry name" value="PILUS ASSEMBLY PROTEIN"/>
    <property type="match status" value="1"/>
</dbReference>
<evidence type="ECO:0000256" key="3">
    <source>
        <dbReference type="ARBA" id="ARBA00022692"/>
    </source>
</evidence>
<evidence type="ECO:0000256" key="5">
    <source>
        <dbReference type="ARBA" id="ARBA00023136"/>
    </source>
</evidence>
<feature type="transmembrane region" description="Helical" evidence="6">
    <location>
        <begin position="81"/>
        <end position="98"/>
    </location>
</feature>
<sequence>MRMLTVSFIVGGIGMLLLATWMFRQSKKARFRERMLHNFRTVLPCGMAVPGNASDTPTSFWRLLKVRASIYAGFELRKKHAIILPAVLIIIGLAGWLLYGAIGAFLICGTTLFVFGFLLPYSRLRRRRAQIVAQIPLFIDQVLRSLSTGRSLESAIRFASNEALPPLRYILGRVIRAADLGADMVESLTEVAKLHNLRELNLIALSMRISNNYGSSPRDMLDSIVKMVRQQELARRELAAMTGETRMTAWVLGLTPIVIAAYIMVMNPSYLSLLLQDASGQTMLMSALILQGVGALILWRMLRSV</sequence>
<comment type="subcellular location">
    <subcellularLocation>
        <location evidence="1">Cell membrane</location>
        <topology evidence="1">Multi-pass membrane protein</topology>
    </subcellularLocation>
</comment>
<keyword evidence="9" id="KW-1185">Reference proteome</keyword>
<dbReference type="InterPro" id="IPR018076">
    <property type="entry name" value="T2SS_GspF_dom"/>
</dbReference>
<feature type="domain" description="Type II secretion system protein GspF" evidence="7">
    <location>
        <begin position="138"/>
        <end position="264"/>
    </location>
</feature>
<feature type="transmembrane region" description="Helical" evidence="6">
    <location>
        <begin position="249"/>
        <end position="271"/>
    </location>
</feature>
<dbReference type="EMBL" id="FNFX01000001">
    <property type="protein sequence ID" value="SDK21760.1"/>
    <property type="molecule type" value="Genomic_DNA"/>
</dbReference>
<dbReference type="STRING" id="492660.SAMN05192566_0663"/>
<reference evidence="9" key="1">
    <citation type="submission" date="2016-10" db="EMBL/GenBank/DDBJ databases">
        <authorList>
            <person name="Varghese N."/>
            <person name="Submissions S."/>
        </authorList>
    </citation>
    <scope>NUCLEOTIDE SEQUENCE [LARGE SCALE GENOMIC DNA]</scope>
    <source>
        <strain evidence="9">CBMB127</strain>
    </source>
</reference>
<evidence type="ECO:0000256" key="6">
    <source>
        <dbReference type="SAM" id="Phobius"/>
    </source>
</evidence>
<keyword evidence="5 6" id="KW-0472">Membrane</keyword>
<dbReference type="RefSeq" id="WP_091469843.1">
    <property type="nucleotide sequence ID" value="NZ_FNFX01000001.1"/>
</dbReference>
<proteinExistence type="predicted"/>
<organism evidence="8 9">
    <name type="scientific">Methylophilus rhizosphaerae</name>
    <dbReference type="NCBI Taxonomy" id="492660"/>
    <lineage>
        <taxon>Bacteria</taxon>
        <taxon>Pseudomonadati</taxon>
        <taxon>Pseudomonadota</taxon>
        <taxon>Betaproteobacteria</taxon>
        <taxon>Nitrosomonadales</taxon>
        <taxon>Methylophilaceae</taxon>
        <taxon>Methylophilus</taxon>
    </lineage>
</organism>
<evidence type="ECO:0000313" key="9">
    <source>
        <dbReference type="Proteomes" id="UP000198629"/>
    </source>
</evidence>
<gene>
    <name evidence="8" type="ORF">SAMN05192566_0663</name>
</gene>
<protein>
    <submittedName>
        <fullName evidence="8">Tight adherence protein B</fullName>
    </submittedName>
</protein>
<feature type="transmembrane region" description="Helical" evidence="6">
    <location>
        <begin position="283"/>
        <end position="302"/>
    </location>
</feature>
<feature type="transmembrane region" description="Helical" evidence="6">
    <location>
        <begin position="6"/>
        <end position="24"/>
    </location>
</feature>
<keyword evidence="3 6" id="KW-0812">Transmembrane</keyword>
<evidence type="ECO:0000256" key="2">
    <source>
        <dbReference type="ARBA" id="ARBA00022475"/>
    </source>
</evidence>
<dbReference type="Proteomes" id="UP000198629">
    <property type="component" value="Unassembled WGS sequence"/>
</dbReference>
<dbReference type="PANTHER" id="PTHR35007">
    <property type="entry name" value="INTEGRAL MEMBRANE PROTEIN-RELATED"/>
    <property type="match status" value="1"/>
</dbReference>
<evidence type="ECO:0000256" key="1">
    <source>
        <dbReference type="ARBA" id="ARBA00004651"/>
    </source>
</evidence>
<dbReference type="AlphaFoldDB" id="A0A1G9A5R9"/>
<evidence type="ECO:0000259" key="7">
    <source>
        <dbReference type="Pfam" id="PF00482"/>
    </source>
</evidence>
<dbReference type="GO" id="GO:0005886">
    <property type="term" value="C:plasma membrane"/>
    <property type="evidence" value="ECO:0007669"/>
    <property type="project" value="UniProtKB-SubCell"/>
</dbReference>
<evidence type="ECO:0000313" key="8">
    <source>
        <dbReference type="EMBL" id="SDK21760.1"/>
    </source>
</evidence>
<dbReference type="Pfam" id="PF00482">
    <property type="entry name" value="T2SSF"/>
    <property type="match status" value="1"/>
</dbReference>